<evidence type="ECO:0000313" key="1">
    <source>
        <dbReference type="EMBL" id="KRY78124.1"/>
    </source>
</evidence>
<accession>A0A0V1IV44</accession>
<dbReference type="EMBL" id="JYDS01000082">
    <property type="protein sequence ID" value="KRZ26650.1"/>
    <property type="molecule type" value="Genomic_DNA"/>
</dbReference>
<organism evidence="2 4">
    <name type="scientific">Trichinella pseudospiralis</name>
    <name type="common">Parasitic roundworm</name>
    <dbReference type="NCBI Taxonomy" id="6337"/>
    <lineage>
        <taxon>Eukaryota</taxon>
        <taxon>Metazoa</taxon>
        <taxon>Ecdysozoa</taxon>
        <taxon>Nematoda</taxon>
        <taxon>Enoplea</taxon>
        <taxon>Dorylaimia</taxon>
        <taxon>Trichinellida</taxon>
        <taxon>Trichinellidae</taxon>
        <taxon>Trichinella</taxon>
    </lineage>
</organism>
<protein>
    <submittedName>
        <fullName evidence="2">Uncharacterized protein</fullName>
    </submittedName>
</protein>
<dbReference type="Proteomes" id="UP000054805">
    <property type="component" value="Unassembled WGS sequence"/>
</dbReference>
<gene>
    <name evidence="1" type="ORF">T4A_4954</name>
    <name evidence="2" type="ORF">T4B_14515</name>
</gene>
<keyword evidence="4" id="KW-1185">Reference proteome</keyword>
<dbReference type="Proteomes" id="UP000054632">
    <property type="component" value="Unassembled WGS sequence"/>
</dbReference>
<name>A0A0V1IV44_TRIPS</name>
<comment type="caution">
    <text evidence="2">The sequence shown here is derived from an EMBL/GenBank/DDBJ whole genome shotgun (WGS) entry which is preliminary data.</text>
</comment>
<evidence type="ECO:0000313" key="4">
    <source>
        <dbReference type="Proteomes" id="UP000054805"/>
    </source>
</evidence>
<sequence length="59" mass="6433">MTMVICRWYSNLKFTSSNFRRDDFPLVTISISFPGNFGQLSSTGAAATAAGHHFGGTME</sequence>
<evidence type="ECO:0000313" key="2">
    <source>
        <dbReference type="EMBL" id="KRZ26650.1"/>
    </source>
</evidence>
<evidence type="ECO:0000313" key="3">
    <source>
        <dbReference type="Proteomes" id="UP000054632"/>
    </source>
</evidence>
<dbReference type="EMBL" id="JYDR01000005">
    <property type="protein sequence ID" value="KRY78124.1"/>
    <property type="molecule type" value="Genomic_DNA"/>
</dbReference>
<dbReference type="AlphaFoldDB" id="A0A0V1IV44"/>
<proteinExistence type="predicted"/>
<reference evidence="3 4" key="1">
    <citation type="submission" date="2015-01" db="EMBL/GenBank/DDBJ databases">
        <title>Evolution of Trichinella species and genotypes.</title>
        <authorList>
            <person name="Korhonen P.K."/>
            <person name="Edoardo P."/>
            <person name="Giuseppe L.R."/>
            <person name="Gasser R.B."/>
        </authorList>
    </citation>
    <scope>NUCLEOTIDE SEQUENCE [LARGE SCALE GENOMIC DNA]</scope>
    <source>
        <strain evidence="1">ISS13</strain>
        <strain evidence="2">ISS588</strain>
    </source>
</reference>